<name>A0A2S7TZY8_9BACT</name>
<evidence type="ECO:0000259" key="1">
    <source>
        <dbReference type="Pfam" id="PF09107"/>
    </source>
</evidence>
<evidence type="ECO:0000313" key="2">
    <source>
        <dbReference type="EMBL" id="PQJ27817.1"/>
    </source>
</evidence>
<dbReference type="GO" id="GO:0001514">
    <property type="term" value="P:selenocysteine incorporation"/>
    <property type="evidence" value="ECO:0007669"/>
    <property type="project" value="InterPro"/>
</dbReference>
<dbReference type="GO" id="GO:0005525">
    <property type="term" value="F:GTP binding"/>
    <property type="evidence" value="ECO:0007669"/>
    <property type="project" value="InterPro"/>
</dbReference>
<dbReference type="Pfam" id="PF09107">
    <property type="entry name" value="WHD_3rd_SelB"/>
    <property type="match status" value="1"/>
</dbReference>
<reference evidence="2 3" key="1">
    <citation type="submission" date="2016-12" db="EMBL/GenBank/DDBJ databases">
        <title>Study of bacterial adaptation to deep sea.</title>
        <authorList>
            <person name="Song J."/>
            <person name="Yoshizawa S."/>
            <person name="Kogure K."/>
        </authorList>
    </citation>
    <scope>NUCLEOTIDE SEQUENCE [LARGE SCALE GENOMIC DNA]</scope>
    <source>
        <strain evidence="2 3">SAORIC-165</strain>
    </source>
</reference>
<dbReference type="Gene3D" id="1.10.10.2770">
    <property type="match status" value="1"/>
</dbReference>
<dbReference type="RefSeq" id="WP_165788641.1">
    <property type="nucleotide sequence ID" value="NZ_MQWA01000001.1"/>
</dbReference>
<proteinExistence type="predicted"/>
<sequence>MKEKKAAQRAGLILAPHWWKEITSKAAALIDSWHKHNTDSPSMPIGTWRTQLLAESTPEPLLDAIEKHLLSNGYSKQKDGICNEDHSLELPDRLVPFASSILKTFKSSGLTPPPRVELAPDESSQQALTFLIRSGQVIELDPKALLDAENFQKLRQSVIDHLQTNARATASELREQSGASRKFIMPLLEGLDAEGITRRDGDYRTLAQ</sequence>
<feature type="domain" description="Elongation factor SelB fourth winged-helix" evidence="1">
    <location>
        <begin position="160"/>
        <end position="206"/>
    </location>
</feature>
<evidence type="ECO:0000313" key="3">
    <source>
        <dbReference type="Proteomes" id="UP000239907"/>
    </source>
</evidence>
<organism evidence="2 3">
    <name type="scientific">Rubritalea profundi</name>
    <dbReference type="NCBI Taxonomy" id="1658618"/>
    <lineage>
        <taxon>Bacteria</taxon>
        <taxon>Pseudomonadati</taxon>
        <taxon>Verrucomicrobiota</taxon>
        <taxon>Verrucomicrobiia</taxon>
        <taxon>Verrucomicrobiales</taxon>
        <taxon>Rubritaleaceae</taxon>
        <taxon>Rubritalea</taxon>
    </lineage>
</organism>
<dbReference type="EMBL" id="MQWA01000001">
    <property type="protein sequence ID" value="PQJ27817.1"/>
    <property type="molecule type" value="Genomic_DNA"/>
</dbReference>
<dbReference type="GO" id="GO:0005737">
    <property type="term" value="C:cytoplasm"/>
    <property type="evidence" value="ECO:0007669"/>
    <property type="project" value="InterPro"/>
</dbReference>
<dbReference type="Gene3D" id="1.10.10.10">
    <property type="entry name" value="Winged helix-like DNA-binding domain superfamily/Winged helix DNA-binding domain"/>
    <property type="match status" value="1"/>
</dbReference>
<dbReference type="InterPro" id="IPR036390">
    <property type="entry name" value="WH_DNA-bd_sf"/>
</dbReference>
<keyword evidence="3" id="KW-1185">Reference proteome</keyword>
<protein>
    <recommendedName>
        <fullName evidence="1">Elongation factor SelB fourth winged-helix domain-containing protein</fullName>
    </recommendedName>
</protein>
<comment type="caution">
    <text evidence="2">The sequence shown here is derived from an EMBL/GenBank/DDBJ whole genome shotgun (WGS) entry which is preliminary data.</text>
</comment>
<dbReference type="Proteomes" id="UP000239907">
    <property type="component" value="Unassembled WGS sequence"/>
</dbReference>
<dbReference type="SUPFAM" id="SSF46785">
    <property type="entry name" value="Winged helix' DNA-binding domain"/>
    <property type="match status" value="1"/>
</dbReference>
<dbReference type="GO" id="GO:0003723">
    <property type="term" value="F:RNA binding"/>
    <property type="evidence" value="ECO:0007669"/>
    <property type="project" value="InterPro"/>
</dbReference>
<dbReference type="InterPro" id="IPR015191">
    <property type="entry name" value="SelB_WHD4"/>
</dbReference>
<accession>A0A2S7TZY8</accession>
<dbReference type="InterPro" id="IPR036388">
    <property type="entry name" value="WH-like_DNA-bd_sf"/>
</dbReference>
<dbReference type="GO" id="GO:0003746">
    <property type="term" value="F:translation elongation factor activity"/>
    <property type="evidence" value="ECO:0007669"/>
    <property type="project" value="InterPro"/>
</dbReference>
<gene>
    <name evidence="2" type="ORF">BSZ32_04420</name>
</gene>
<dbReference type="AlphaFoldDB" id="A0A2S7TZY8"/>